<dbReference type="EMBL" id="LLXL01001129">
    <property type="protein sequence ID" value="PKK66195.1"/>
    <property type="molecule type" value="Genomic_DNA"/>
</dbReference>
<reference evidence="1 2" key="2">
    <citation type="submission" date="2017-10" db="EMBL/GenBank/DDBJ databases">
        <title>Extensive intraspecific genome diversity in a model arbuscular mycorrhizal fungus.</title>
        <authorList>
            <person name="Chen E.C.H."/>
            <person name="Morin E."/>
            <person name="Baudet D."/>
            <person name="Noel J."/>
            <person name="Ndikumana S."/>
            <person name="Charron P."/>
            <person name="St-Onge C."/>
            <person name="Giorgi J."/>
            <person name="Grigoriev I.V."/>
            <person name="Roux C."/>
            <person name="Martin F.M."/>
            <person name="Corradi N."/>
        </authorList>
    </citation>
    <scope>NUCLEOTIDE SEQUENCE [LARGE SCALE GENOMIC DNA]</scope>
    <source>
        <strain evidence="1 2">C2</strain>
    </source>
</reference>
<evidence type="ECO:0000313" key="2">
    <source>
        <dbReference type="Proteomes" id="UP000233469"/>
    </source>
</evidence>
<name>A0A2N1MX28_9GLOM</name>
<evidence type="ECO:0008006" key="3">
    <source>
        <dbReference type="Google" id="ProtNLM"/>
    </source>
</evidence>
<dbReference type="AlphaFoldDB" id="A0A2N1MX28"/>
<accession>A0A2N1MX28</accession>
<reference evidence="1 2" key="1">
    <citation type="submission" date="2016-04" db="EMBL/GenBank/DDBJ databases">
        <title>Genome analyses suggest a sexual origin of heterokaryosis in a supposedly ancient asexual fungus.</title>
        <authorList>
            <person name="Ropars J."/>
            <person name="Sedzielewska K."/>
            <person name="Noel J."/>
            <person name="Charron P."/>
            <person name="Farinelli L."/>
            <person name="Marton T."/>
            <person name="Kruger M."/>
            <person name="Pelin A."/>
            <person name="Brachmann A."/>
            <person name="Corradi N."/>
        </authorList>
    </citation>
    <scope>NUCLEOTIDE SEQUENCE [LARGE SCALE GENOMIC DNA]</scope>
    <source>
        <strain evidence="1 2">C2</strain>
    </source>
</reference>
<comment type="caution">
    <text evidence="1">The sequence shown here is derived from an EMBL/GenBank/DDBJ whole genome shotgun (WGS) entry which is preliminary data.</text>
</comment>
<protein>
    <recommendedName>
        <fullName evidence="3">Protein kinase domain-containing protein</fullName>
    </recommendedName>
</protein>
<sequence>MPSKIVEWIPYSNLENIKYLTKGGFSEIYTAISECLDVQLSELELNEICQDSEHNIES</sequence>
<proteinExistence type="predicted"/>
<dbReference type="Proteomes" id="UP000233469">
    <property type="component" value="Unassembled WGS sequence"/>
</dbReference>
<organism evidence="1 2">
    <name type="scientific">Rhizophagus irregularis</name>
    <dbReference type="NCBI Taxonomy" id="588596"/>
    <lineage>
        <taxon>Eukaryota</taxon>
        <taxon>Fungi</taxon>
        <taxon>Fungi incertae sedis</taxon>
        <taxon>Mucoromycota</taxon>
        <taxon>Glomeromycotina</taxon>
        <taxon>Glomeromycetes</taxon>
        <taxon>Glomerales</taxon>
        <taxon>Glomeraceae</taxon>
        <taxon>Rhizophagus</taxon>
    </lineage>
</organism>
<evidence type="ECO:0000313" key="1">
    <source>
        <dbReference type="EMBL" id="PKK66195.1"/>
    </source>
</evidence>
<gene>
    <name evidence="1" type="ORF">RhiirC2_785099</name>
</gene>